<evidence type="ECO:0000256" key="5">
    <source>
        <dbReference type="ARBA" id="ARBA00022475"/>
    </source>
</evidence>
<dbReference type="Proteomes" id="UP000694920">
    <property type="component" value="Unplaced"/>
</dbReference>
<organism evidence="25 26">
    <name type="scientific">Cephus cinctus</name>
    <name type="common">Wheat stem sawfly</name>
    <dbReference type="NCBI Taxonomy" id="211228"/>
    <lineage>
        <taxon>Eukaryota</taxon>
        <taxon>Metazoa</taxon>
        <taxon>Ecdysozoa</taxon>
        <taxon>Arthropoda</taxon>
        <taxon>Hexapoda</taxon>
        <taxon>Insecta</taxon>
        <taxon>Pterygota</taxon>
        <taxon>Neoptera</taxon>
        <taxon>Endopterygota</taxon>
        <taxon>Hymenoptera</taxon>
        <taxon>Cephoidea</taxon>
        <taxon>Cephidae</taxon>
        <taxon>Cephus</taxon>
    </lineage>
</organism>
<feature type="binding site" evidence="18">
    <location>
        <position position="345"/>
    </location>
    <ligand>
        <name>Zn(2+)</name>
        <dbReference type="ChEBI" id="CHEBI:29105"/>
        <note>catalytic</note>
    </ligand>
</feature>
<dbReference type="Gene3D" id="1.25.50.20">
    <property type="match status" value="1"/>
</dbReference>
<dbReference type="GO" id="GO:0005615">
    <property type="term" value="C:extracellular space"/>
    <property type="evidence" value="ECO:0007669"/>
    <property type="project" value="TreeGrafter"/>
</dbReference>
<feature type="chain" id="PRO_5042618131" description="Aminopeptidase" evidence="21">
    <location>
        <begin position="21"/>
        <end position="953"/>
    </location>
</feature>
<evidence type="ECO:0000256" key="3">
    <source>
        <dbReference type="ARBA" id="ARBA00010136"/>
    </source>
</evidence>
<dbReference type="Gene3D" id="2.60.40.1910">
    <property type="match status" value="1"/>
</dbReference>
<keyword evidence="10 20" id="KW-0378">Hydrolase</keyword>
<evidence type="ECO:0000256" key="18">
    <source>
        <dbReference type="PIRSR" id="PIRSR634016-3"/>
    </source>
</evidence>
<feature type="active site" description="Proton acceptor" evidence="17">
    <location>
        <position position="346"/>
    </location>
</feature>
<dbReference type="InterPro" id="IPR024571">
    <property type="entry name" value="ERAP1-like_C_dom"/>
</dbReference>
<evidence type="ECO:0000256" key="21">
    <source>
        <dbReference type="SAM" id="SignalP"/>
    </source>
</evidence>
<dbReference type="Pfam" id="PF17900">
    <property type="entry name" value="Peptidase_M1_N"/>
    <property type="match status" value="1"/>
</dbReference>
<dbReference type="GO" id="GO:0008270">
    <property type="term" value="F:zinc ion binding"/>
    <property type="evidence" value="ECO:0007669"/>
    <property type="project" value="UniProtKB-UniRule"/>
</dbReference>
<keyword evidence="7 20" id="KW-0645">Protease</keyword>
<comment type="subcellular location">
    <subcellularLocation>
        <location evidence="2">Cell membrane</location>
        <topology evidence="2">Lipid-anchor</topology>
        <topology evidence="2">GPI-anchor</topology>
    </subcellularLocation>
</comment>
<dbReference type="Gene3D" id="1.10.390.10">
    <property type="entry name" value="Neutral Protease Domain 2"/>
    <property type="match status" value="1"/>
</dbReference>
<evidence type="ECO:0000256" key="6">
    <source>
        <dbReference type="ARBA" id="ARBA00022622"/>
    </source>
</evidence>
<keyword evidence="4 20" id="KW-0031">Aminopeptidase</keyword>
<dbReference type="FunFam" id="1.25.50.20:FF:000001">
    <property type="entry name" value="Aminopeptidase"/>
    <property type="match status" value="1"/>
</dbReference>
<evidence type="ECO:0000256" key="7">
    <source>
        <dbReference type="ARBA" id="ARBA00022670"/>
    </source>
</evidence>
<proteinExistence type="inferred from homology"/>
<dbReference type="SUPFAM" id="SSF55486">
    <property type="entry name" value="Metalloproteases ('zincins'), catalytic domain"/>
    <property type="match status" value="1"/>
</dbReference>
<feature type="signal peptide" evidence="21">
    <location>
        <begin position="1"/>
        <end position="20"/>
    </location>
</feature>
<dbReference type="RefSeq" id="XP_015605963.1">
    <property type="nucleotide sequence ID" value="XM_015750477.2"/>
</dbReference>
<evidence type="ECO:0000256" key="11">
    <source>
        <dbReference type="ARBA" id="ARBA00022833"/>
    </source>
</evidence>
<reference evidence="26" key="1">
    <citation type="submission" date="2025-08" db="UniProtKB">
        <authorList>
            <consortium name="RefSeq"/>
        </authorList>
    </citation>
    <scope>IDENTIFICATION</scope>
</reference>
<dbReference type="GO" id="GO:0005737">
    <property type="term" value="C:cytoplasm"/>
    <property type="evidence" value="ECO:0007669"/>
    <property type="project" value="TreeGrafter"/>
</dbReference>
<evidence type="ECO:0000256" key="15">
    <source>
        <dbReference type="ARBA" id="ARBA00023180"/>
    </source>
</evidence>
<keyword evidence="6" id="KW-0336">GPI-anchor</keyword>
<evidence type="ECO:0000259" key="22">
    <source>
        <dbReference type="Pfam" id="PF01433"/>
    </source>
</evidence>
<evidence type="ECO:0000256" key="16">
    <source>
        <dbReference type="ARBA" id="ARBA00023288"/>
    </source>
</evidence>
<dbReference type="PANTHER" id="PTHR11533:SF290">
    <property type="entry name" value="AMINOPEPTIDASE"/>
    <property type="match status" value="1"/>
</dbReference>
<dbReference type="FunFam" id="1.10.390.10:FF:000013">
    <property type="entry name" value="Aminopeptidase N"/>
    <property type="match status" value="1"/>
</dbReference>
<evidence type="ECO:0000256" key="2">
    <source>
        <dbReference type="ARBA" id="ARBA00004609"/>
    </source>
</evidence>
<dbReference type="InterPro" id="IPR042097">
    <property type="entry name" value="Aminopeptidase_N-like_N_sf"/>
</dbReference>
<feature type="site" description="Transition state stabilizer" evidence="19">
    <location>
        <position position="432"/>
    </location>
</feature>
<keyword evidence="9 21" id="KW-0732">Signal</keyword>
<dbReference type="InterPro" id="IPR027268">
    <property type="entry name" value="Peptidase_M4/M1_CTD_sf"/>
</dbReference>
<evidence type="ECO:0000256" key="10">
    <source>
        <dbReference type="ARBA" id="ARBA00022801"/>
    </source>
</evidence>
<keyword evidence="5" id="KW-1003">Cell membrane</keyword>
<dbReference type="InterPro" id="IPR014782">
    <property type="entry name" value="Peptidase_M1_dom"/>
</dbReference>
<evidence type="ECO:0000256" key="9">
    <source>
        <dbReference type="ARBA" id="ARBA00022729"/>
    </source>
</evidence>
<dbReference type="InterPro" id="IPR050344">
    <property type="entry name" value="Peptidase_M1_aminopeptidases"/>
</dbReference>
<keyword evidence="11 18" id="KW-0862">Zinc</keyword>
<feature type="domain" description="Peptidase M1 membrane alanine aminopeptidase" evidence="22">
    <location>
        <begin position="273"/>
        <end position="499"/>
    </location>
</feature>
<dbReference type="InterPro" id="IPR045357">
    <property type="entry name" value="Aminopeptidase_N-like_N"/>
</dbReference>
<comment type="similarity">
    <text evidence="3 20">Belongs to the peptidase M1 family.</text>
</comment>
<keyword evidence="12 20" id="KW-0482">Metalloprotease</keyword>
<dbReference type="GO" id="GO:0042277">
    <property type="term" value="F:peptide binding"/>
    <property type="evidence" value="ECO:0007669"/>
    <property type="project" value="TreeGrafter"/>
</dbReference>
<dbReference type="AlphaFoldDB" id="A0AAJ7CAN9"/>
<evidence type="ECO:0000313" key="26">
    <source>
        <dbReference type="RefSeq" id="XP_015605963.1"/>
    </source>
</evidence>
<dbReference type="PANTHER" id="PTHR11533">
    <property type="entry name" value="PROTEASE M1 ZINC METALLOPROTEASE"/>
    <property type="match status" value="1"/>
</dbReference>
<keyword evidence="16" id="KW-0449">Lipoprotein</keyword>
<keyword evidence="15" id="KW-0325">Glycoprotein</keyword>
<sequence>MHRIEIIVFLLSLSFGSIVANNFPQYQDPEIVKELQDRLESSLTHRLPSNVVPDAYDLKIYTQIAIGNFTYQGEVKIQLKVLSSTNIITIHKDNLTILEKQTTVYSTVNQSNNFYTILAQDYNEKTQFYSVRLMEFLKPGNYVLALSFVGEVNDGLFGFYRSSYTVNGVKRWIGLTQFSPTYARRAFPCMDEPHLKAIFTIHIGYYDNQTVTSNTPSLRTTIKSNYYLTTMKDTPVMSTYLVGWIVHDFTNTESLDSNVRMWSRDDTSAYRDYALNEGHLIYTALEEWMNFTNPITKVDQFAIPDFNFNAMENWGLITYRESVVLFSDESTPTRHIHTGLTVMAHEYAHKWFGNLVTHHFWDVVWLKEGFASYFQYFGGSLVHPDWRMMELFVVDILQPVLLQDSDSHTRTMNGQGVGDVQSIMGTLDFVSYRKAASVIRMLSHSIGEDAFQAGLQSYLKDLAFSAATPSDVYSHLQNSSDYYGILQRHIEVERVMDTWANQPGFPLITVRRNYTTETLVVYQERFYKNRSTSTADPHAYRWWIPVNFAMESSTEKFSQTNFTDWLREEDDSIIFNYITSNEWIIFNLQQIGYYRVNYDETNWCMLIEYLKSVNFEKIPAINRAGLLDDAFNLARAGYIGYAIPLNLSKYLIQETDHVPWVAAGNSFNFLNSILSAKPAIHAAFQGYVNSLLVHEYHTLSFQEKFSDEHLTKLHRNLILSMACSMNNEHCVRNAISLFQTWISNPAVTITPDLKSFVYCTGIRAGSEDDWNKMWTRFLETNLFTEYELILAALGCTEDSVLIKRYLNFTISPESKIRRQYRFSAVNAVVNGNPKNHETILDFIDVNIHSIVESRGYSFLSNMLNAIGQKIYTVEQLAKFRDFIERHSDHLGDAVEAGQDSISVAENNIAWIEHYAPSIAEWLSVTESSGSSTLMKNNAITMIFIMIIIMSYSL</sequence>
<dbReference type="Pfam" id="PF11838">
    <property type="entry name" value="ERAP1_C"/>
    <property type="match status" value="1"/>
</dbReference>
<dbReference type="PRINTS" id="PR00756">
    <property type="entry name" value="ALADIPTASE"/>
</dbReference>
<evidence type="ECO:0000256" key="8">
    <source>
        <dbReference type="ARBA" id="ARBA00022723"/>
    </source>
</evidence>
<feature type="domain" description="ERAP1-like C-terminal" evidence="23">
    <location>
        <begin position="583"/>
        <end position="901"/>
    </location>
</feature>
<evidence type="ECO:0000256" key="1">
    <source>
        <dbReference type="ARBA" id="ARBA00000098"/>
    </source>
</evidence>
<evidence type="ECO:0000256" key="20">
    <source>
        <dbReference type="RuleBase" id="RU364040"/>
    </source>
</evidence>
<evidence type="ECO:0000256" key="19">
    <source>
        <dbReference type="PIRSR" id="PIRSR634016-4"/>
    </source>
</evidence>
<dbReference type="SUPFAM" id="SSF63737">
    <property type="entry name" value="Leukotriene A4 hydrolase N-terminal domain"/>
    <property type="match status" value="1"/>
</dbReference>
<feature type="binding site" evidence="18">
    <location>
        <position position="349"/>
    </location>
    <ligand>
        <name>Zn(2+)</name>
        <dbReference type="ChEBI" id="CHEBI:29105"/>
        <note>catalytic</note>
    </ligand>
</feature>
<dbReference type="FunFam" id="2.60.40.1910:FF:000008">
    <property type="entry name" value="Aminopeptidase"/>
    <property type="match status" value="1"/>
</dbReference>
<dbReference type="CDD" id="cd09601">
    <property type="entry name" value="M1_APN-Q_like"/>
    <property type="match status" value="1"/>
</dbReference>
<name>A0AAJ7CAN9_CEPCN</name>
<comment type="cofactor">
    <cofactor evidence="18 20">
        <name>Zn(2+)</name>
        <dbReference type="ChEBI" id="CHEBI:29105"/>
    </cofactor>
    <text evidence="18 20">Binds 1 zinc ion per subunit.</text>
</comment>
<dbReference type="GO" id="GO:0043171">
    <property type="term" value="P:peptide catabolic process"/>
    <property type="evidence" value="ECO:0007669"/>
    <property type="project" value="TreeGrafter"/>
</dbReference>
<evidence type="ECO:0000259" key="24">
    <source>
        <dbReference type="Pfam" id="PF17900"/>
    </source>
</evidence>
<evidence type="ECO:0000313" key="25">
    <source>
        <dbReference type="Proteomes" id="UP000694920"/>
    </source>
</evidence>
<gene>
    <name evidence="26" type="primary">LOC107272874</name>
</gene>
<evidence type="ECO:0000256" key="17">
    <source>
        <dbReference type="PIRSR" id="PIRSR634016-1"/>
    </source>
</evidence>
<dbReference type="Gene3D" id="2.60.40.1730">
    <property type="entry name" value="tricorn interacting facor f3 domain"/>
    <property type="match status" value="1"/>
</dbReference>
<evidence type="ECO:0000259" key="23">
    <source>
        <dbReference type="Pfam" id="PF11838"/>
    </source>
</evidence>
<dbReference type="KEGG" id="ccin:107272874"/>
<feature type="binding site" evidence="18">
    <location>
        <position position="368"/>
    </location>
    <ligand>
        <name>Zn(2+)</name>
        <dbReference type="ChEBI" id="CHEBI:29105"/>
        <note>catalytic</note>
    </ligand>
</feature>
<dbReference type="FunFam" id="2.60.40.1730:FF:000013">
    <property type="entry name" value="Aminopeptidase"/>
    <property type="match status" value="1"/>
</dbReference>
<dbReference type="GO" id="GO:0098552">
    <property type="term" value="C:side of membrane"/>
    <property type="evidence" value="ECO:0007669"/>
    <property type="project" value="UniProtKB-KW"/>
</dbReference>
<dbReference type="GO" id="GO:0070006">
    <property type="term" value="F:metalloaminopeptidase activity"/>
    <property type="evidence" value="ECO:0007669"/>
    <property type="project" value="TreeGrafter"/>
</dbReference>
<evidence type="ECO:0000256" key="12">
    <source>
        <dbReference type="ARBA" id="ARBA00023049"/>
    </source>
</evidence>
<feature type="domain" description="Aminopeptidase N-like N-terminal" evidence="24">
    <location>
        <begin position="52"/>
        <end position="241"/>
    </location>
</feature>
<protein>
    <recommendedName>
        <fullName evidence="20">Aminopeptidase</fullName>
        <ecNumber evidence="20">3.4.11.-</ecNumber>
    </recommendedName>
</protein>
<dbReference type="Pfam" id="PF01433">
    <property type="entry name" value="Peptidase_M1"/>
    <property type="match status" value="1"/>
</dbReference>
<keyword evidence="14" id="KW-1015">Disulfide bond</keyword>
<dbReference type="InterPro" id="IPR001930">
    <property type="entry name" value="Peptidase_M1"/>
</dbReference>
<evidence type="ECO:0000256" key="14">
    <source>
        <dbReference type="ARBA" id="ARBA00023157"/>
    </source>
</evidence>
<comment type="catalytic activity">
    <reaction evidence="1">
        <text>Release of an N-terminal amino acid, Xaa-|-Yaa- from a peptide, amide or arylamide. Xaa is preferably Ala, but may be most amino acids including Pro (slow action). When a terminal hydrophobic residue is followed by a prolyl residue, the two may be released as an intact Xaa-Pro dipeptide.</text>
        <dbReference type="EC" id="3.4.11.2"/>
    </reaction>
</comment>
<keyword evidence="13" id="KW-0472">Membrane</keyword>
<dbReference type="GeneID" id="107272874"/>
<dbReference type="GO" id="GO:0005886">
    <property type="term" value="C:plasma membrane"/>
    <property type="evidence" value="ECO:0007669"/>
    <property type="project" value="UniProtKB-SubCell"/>
</dbReference>
<keyword evidence="8 18" id="KW-0479">Metal-binding</keyword>
<dbReference type="InterPro" id="IPR034016">
    <property type="entry name" value="M1_APN-typ"/>
</dbReference>
<accession>A0AAJ7CAN9</accession>
<dbReference type="GO" id="GO:0016285">
    <property type="term" value="F:alanyl aminopeptidase activity"/>
    <property type="evidence" value="ECO:0007669"/>
    <property type="project" value="UniProtKB-EC"/>
</dbReference>
<evidence type="ECO:0000256" key="13">
    <source>
        <dbReference type="ARBA" id="ARBA00023136"/>
    </source>
</evidence>
<evidence type="ECO:0000256" key="4">
    <source>
        <dbReference type="ARBA" id="ARBA00022438"/>
    </source>
</evidence>
<dbReference type="EC" id="3.4.11.-" evidence="20"/>
<keyword evidence="25" id="KW-1185">Reference proteome</keyword>
<dbReference type="GO" id="GO:0006508">
    <property type="term" value="P:proteolysis"/>
    <property type="evidence" value="ECO:0007669"/>
    <property type="project" value="UniProtKB-KW"/>
</dbReference>